<evidence type="ECO:0000313" key="7">
    <source>
        <dbReference type="EMBL" id="SFN54362.1"/>
    </source>
</evidence>
<evidence type="ECO:0000256" key="6">
    <source>
        <dbReference type="HAMAP-Rule" id="MF_01362"/>
    </source>
</evidence>
<evidence type="ECO:0000256" key="4">
    <source>
        <dbReference type="ARBA" id="ARBA00022989"/>
    </source>
</evidence>
<organism evidence="7 8">
    <name type="scientific">Candidatus Pantoea varia</name>
    <dbReference type="NCBI Taxonomy" id="1881036"/>
    <lineage>
        <taxon>Bacteria</taxon>
        <taxon>Pseudomonadati</taxon>
        <taxon>Pseudomonadota</taxon>
        <taxon>Gammaproteobacteria</taxon>
        <taxon>Enterobacterales</taxon>
        <taxon>Erwiniaceae</taxon>
        <taxon>Pantoea</taxon>
    </lineage>
</organism>
<dbReference type="HAMAP" id="MF_01362">
    <property type="entry name" value="UPF0387"/>
    <property type="match status" value="1"/>
</dbReference>
<gene>
    <name evidence="6" type="primary">yohO</name>
    <name evidence="7" type="ORF">SAMN05428971_1781</name>
</gene>
<accession>A0A1I4ZVW9</accession>
<comment type="subcellular location">
    <subcellularLocation>
        <location evidence="6">Cell membrane</location>
        <topology evidence="6">Single-pass membrane protein</topology>
    </subcellularLocation>
</comment>
<reference evidence="8" key="1">
    <citation type="submission" date="2016-10" db="EMBL/GenBank/DDBJ databases">
        <authorList>
            <person name="Varghese N."/>
            <person name="Submissions S."/>
        </authorList>
    </citation>
    <scope>NUCLEOTIDE SEQUENCE [LARGE SCALE GENOMIC DNA]</scope>
    <source>
        <strain evidence="8">OV426</strain>
    </source>
</reference>
<dbReference type="Proteomes" id="UP000198968">
    <property type="component" value="Unassembled WGS sequence"/>
</dbReference>
<sequence length="35" mass="3780">MNVKKAFFATLFFIMAAGGTSGLMLVGYSLIVHSR</sequence>
<name>A0A1I4ZVW9_9GAMM</name>
<dbReference type="InterPro" id="IPR020870">
    <property type="entry name" value="UPF0387_membrane"/>
</dbReference>
<protein>
    <recommendedName>
        <fullName evidence="6">UPF0387 membrane protein YohO</fullName>
    </recommendedName>
</protein>
<evidence type="ECO:0000256" key="3">
    <source>
        <dbReference type="ARBA" id="ARBA00022692"/>
    </source>
</evidence>
<keyword evidence="8" id="KW-1185">Reference proteome</keyword>
<evidence type="ECO:0000256" key="1">
    <source>
        <dbReference type="ARBA" id="ARBA00022475"/>
    </source>
</evidence>
<keyword evidence="1 6" id="KW-1003">Cell membrane</keyword>
<keyword evidence="4 6" id="KW-1133">Transmembrane helix</keyword>
<keyword evidence="3 6" id="KW-0812">Transmembrane</keyword>
<dbReference type="AlphaFoldDB" id="A0A1I4ZVW9"/>
<dbReference type="GO" id="GO:0005886">
    <property type="term" value="C:plasma membrane"/>
    <property type="evidence" value="ECO:0007669"/>
    <property type="project" value="UniProtKB-SubCell"/>
</dbReference>
<evidence type="ECO:0000313" key="8">
    <source>
        <dbReference type="Proteomes" id="UP000198968"/>
    </source>
</evidence>
<evidence type="ECO:0000256" key="2">
    <source>
        <dbReference type="ARBA" id="ARBA00022519"/>
    </source>
</evidence>
<keyword evidence="5 6" id="KW-0472">Membrane</keyword>
<feature type="transmembrane region" description="Helical" evidence="6">
    <location>
        <begin position="6"/>
        <end position="31"/>
    </location>
</feature>
<comment type="similarity">
    <text evidence="6">Belongs to the UPF0387 family.</text>
</comment>
<dbReference type="EMBL" id="FOVG01000001">
    <property type="protein sequence ID" value="SFN54362.1"/>
    <property type="molecule type" value="Genomic_DNA"/>
</dbReference>
<proteinExistence type="inferred from homology"/>
<keyword evidence="2" id="KW-0997">Cell inner membrane</keyword>
<evidence type="ECO:0000256" key="5">
    <source>
        <dbReference type="ARBA" id="ARBA00023136"/>
    </source>
</evidence>